<proteinExistence type="predicted"/>
<name>A0A9D2H2G8_9FIRM</name>
<dbReference type="GO" id="GO:0006508">
    <property type="term" value="P:proteolysis"/>
    <property type="evidence" value="ECO:0007669"/>
    <property type="project" value="InterPro"/>
</dbReference>
<dbReference type="Pfam" id="PF00326">
    <property type="entry name" value="Peptidase_S9"/>
    <property type="match status" value="1"/>
</dbReference>
<accession>A0A9D2H2G8</accession>
<organism evidence="2 3">
    <name type="scientific">Candidatus Gallimonas gallistercoris</name>
    <dbReference type="NCBI Taxonomy" id="2838602"/>
    <lineage>
        <taxon>Bacteria</taxon>
        <taxon>Bacillati</taxon>
        <taxon>Bacillota</taxon>
        <taxon>Clostridia</taxon>
        <taxon>Candidatus Gallimonas</taxon>
    </lineage>
</organism>
<feature type="domain" description="Peptidase S9 prolyl oligopeptidase catalytic" evidence="1">
    <location>
        <begin position="7"/>
        <end position="75"/>
    </location>
</feature>
<reference evidence="2" key="1">
    <citation type="journal article" date="2021" name="PeerJ">
        <title>Extensive microbial diversity within the chicken gut microbiome revealed by metagenomics and culture.</title>
        <authorList>
            <person name="Gilroy R."/>
            <person name="Ravi A."/>
            <person name="Getino M."/>
            <person name="Pursley I."/>
            <person name="Horton D.L."/>
            <person name="Alikhan N.F."/>
            <person name="Baker D."/>
            <person name="Gharbi K."/>
            <person name="Hall N."/>
            <person name="Watson M."/>
            <person name="Adriaenssens E.M."/>
            <person name="Foster-Nyarko E."/>
            <person name="Jarju S."/>
            <person name="Secka A."/>
            <person name="Antonio M."/>
            <person name="Oren A."/>
            <person name="Chaudhuri R.R."/>
            <person name="La Ragione R."/>
            <person name="Hildebrand F."/>
            <person name="Pallen M.J."/>
        </authorList>
    </citation>
    <scope>NUCLEOTIDE SEQUENCE</scope>
    <source>
        <strain evidence="2">CHK156-179</strain>
    </source>
</reference>
<feature type="non-terminal residue" evidence="2">
    <location>
        <position position="1"/>
    </location>
</feature>
<evidence type="ECO:0000259" key="1">
    <source>
        <dbReference type="Pfam" id="PF00326"/>
    </source>
</evidence>
<protein>
    <submittedName>
        <fullName evidence="2">S9 family peptidase</fullName>
    </submittedName>
</protein>
<sequence>SVEERVDATYPPTFLWQCTQDDAVPFENSLMMKAALERAGVPFGFMPVEGTKHGWGVAKNTPAEGWTSRAAKFYHTICEEEKA</sequence>
<dbReference type="GO" id="GO:0008236">
    <property type="term" value="F:serine-type peptidase activity"/>
    <property type="evidence" value="ECO:0007669"/>
    <property type="project" value="InterPro"/>
</dbReference>
<dbReference type="InterPro" id="IPR029058">
    <property type="entry name" value="AB_hydrolase_fold"/>
</dbReference>
<dbReference type="EMBL" id="DXAJ01000074">
    <property type="protein sequence ID" value="HJA02694.1"/>
    <property type="molecule type" value="Genomic_DNA"/>
</dbReference>
<dbReference type="Proteomes" id="UP000824221">
    <property type="component" value="Unassembled WGS sequence"/>
</dbReference>
<evidence type="ECO:0000313" key="3">
    <source>
        <dbReference type="Proteomes" id="UP000824221"/>
    </source>
</evidence>
<evidence type="ECO:0000313" key="2">
    <source>
        <dbReference type="EMBL" id="HJA02694.1"/>
    </source>
</evidence>
<reference evidence="2" key="2">
    <citation type="submission" date="2021-04" db="EMBL/GenBank/DDBJ databases">
        <authorList>
            <person name="Gilroy R."/>
        </authorList>
    </citation>
    <scope>NUCLEOTIDE SEQUENCE</scope>
    <source>
        <strain evidence="2">CHK156-179</strain>
    </source>
</reference>
<dbReference type="Gene3D" id="3.40.50.1820">
    <property type="entry name" value="alpha/beta hydrolase"/>
    <property type="match status" value="1"/>
</dbReference>
<dbReference type="InterPro" id="IPR001375">
    <property type="entry name" value="Peptidase_S9_cat"/>
</dbReference>
<comment type="caution">
    <text evidence="2">The sequence shown here is derived from an EMBL/GenBank/DDBJ whole genome shotgun (WGS) entry which is preliminary data.</text>
</comment>
<dbReference type="SUPFAM" id="SSF53474">
    <property type="entry name" value="alpha/beta-Hydrolases"/>
    <property type="match status" value="1"/>
</dbReference>
<dbReference type="AlphaFoldDB" id="A0A9D2H2G8"/>
<gene>
    <name evidence="2" type="ORF">H9797_04860</name>
</gene>